<dbReference type="Proteomes" id="UP000801492">
    <property type="component" value="Unassembled WGS sequence"/>
</dbReference>
<dbReference type="GO" id="GO:0005739">
    <property type="term" value="C:mitochondrion"/>
    <property type="evidence" value="ECO:0007669"/>
    <property type="project" value="InterPro"/>
</dbReference>
<dbReference type="Pfam" id="PF16053">
    <property type="entry name" value="MRP-S34"/>
    <property type="match status" value="1"/>
</dbReference>
<name>A0A8K0D5E8_IGNLU</name>
<evidence type="ECO:0008006" key="3">
    <source>
        <dbReference type="Google" id="ProtNLM"/>
    </source>
</evidence>
<dbReference type="PANTHER" id="PTHR28589:SF1">
    <property type="entry name" value="SMALL RIBOSOMAL SUBUNIT PROTEIN MS34"/>
    <property type="match status" value="1"/>
</dbReference>
<dbReference type="PANTHER" id="PTHR28589">
    <property type="entry name" value="28S RIBOSOMAL PROTEIN S34, MITOCHONDRIAL"/>
    <property type="match status" value="1"/>
</dbReference>
<dbReference type="InterPro" id="IPR032053">
    <property type="entry name" value="Ribosomal_mS34"/>
</dbReference>
<reference evidence="1" key="1">
    <citation type="submission" date="2019-08" db="EMBL/GenBank/DDBJ databases">
        <title>The genome of the North American firefly Photinus pyralis.</title>
        <authorList>
            <consortium name="Photinus pyralis genome working group"/>
            <person name="Fallon T.R."/>
            <person name="Sander Lower S.E."/>
            <person name="Weng J.-K."/>
        </authorList>
    </citation>
    <scope>NUCLEOTIDE SEQUENCE</scope>
    <source>
        <strain evidence="1">TRF0915ILg1</strain>
        <tissue evidence="1">Whole body</tissue>
    </source>
</reference>
<dbReference type="AlphaFoldDB" id="A0A8K0D5E8"/>
<comment type="caution">
    <text evidence="1">The sequence shown here is derived from an EMBL/GenBank/DDBJ whole genome shotgun (WGS) entry which is preliminary data.</text>
</comment>
<sequence>MPIKYIGRTLDYQGKTLWEIVGNLKNFGVGRIVVRSSFERYPEPSYMKIVKVETLPNPEISTPDDVRKVRVFVEKIFRGRKHPALVKIERVSYKADYRLIPKDKEAEYCRSDAPAMQMKILPKTMSFPPLLKELIIREMKASGKEVTEEPQLQIVYRQTRESYYRVTEEGETPNAEVYSGFGKTKSPSLYKNIKL</sequence>
<protein>
    <recommendedName>
        <fullName evidence="3">Mitochondrial ribosomal protein S34</fullName>
    </recommendedName>
</protein>
<dbReference type="OrthoDB" id="16434at2759"/>
<dbReference type="EMBL" id="VTPC01002656">
    <property type="protein sequence ID" value="KAF2899738.1"/>
    <property type="molecule type" value="Genomic_DNA"/>
</dbReference>
<evidence type="ECO:0000313" key="1">
    <source>
        <dbReference type="EMBL" id="KAF2899738.1"/>
    </source>
</evidence>
<dbReference type="GO" id="GO:0003735">
    <property type="term" value="F:structural constituent of ribosome"/>
    <property type="evidence" value="ECO:0007669"/>
    <property type="project" value="InterPro"/>
</dbReference>
<keyword evidence="2" id="KW-1185">Reference proteome</keyword>
<gene>
    <name evidence="1" type="ORF">ILUMI_06435</name>
</gene>
<proteinExistence type="predicted"/>
<organism evidence="1 2">
    <name type="scientific">Ignelater luminosus</name>
    <name type="common">Cucubano</name>
    <name type="synonym">Pyrophorus luminosus</name>
    <dbReference type="NCBI Taxonomy" id="2038154"/>
    <lineage>
        <taxon>Eukaryota</taxon>
        <taxon>Metazoa</taxon>
        <taxon>Ecdysozoa</taxon>
        <taxon>Arthropoda</taxon>
        <taxon>Hexapoda</taxon>
        <taxon>Insecta</taxon>
        <taxon>Pterygota</taxon>
        <taxon>Neoptera</taxon>
        <taxon>Endopterygota</taxon>
        <taxon>Coleoptera</taxon>
        <taxon>Polyphaga</taxon>
        <taxon>Elateriformia</taxon>
        <taxon>Elateroidea</taxon>
        <taxon>Elateridae</taxon>
        <taxon>Agrypninae</taxon>
        <taxon>Pyrophorini</taxon>
        <taxon>Ignelater</taxon>
    </lineage>
</organism>
<evidence type="ECO:0000313" key="2">
    <source>
        <dbReference type="Proteomes" id="UP000801492"/>
    </source>
</evidence>
<accession>A0A8K0D5E8</accession>